<sequence>MALPLPARRILFGFTPNFISEDHWLQIQLYCLCMTSSLHSSVTLTTYYHHSHHSTTGRECIYKPRKKRGPKKRVRTEGEAPHPKKKQKTTLATTKSASSNASYHEEYTTTSNGNTSDSSQNLAHVSAPNHFSMHHGAAPPHRQYHHGGPQSMSGGAFQQAHASRHVPPHAHSSAPPYNHPHHHQGVSLYNQQQMHSSHVPHHHESSHYPSFAPSLYPSGSVHHHAQPPPMYSSARGLDAHPSFHPVPAHTPLSPVYSQQSQHHLSAPVPPGRPASRGGSPEGDEVSALGSMAGRAVHPSSFDVPPVSVTTLSPASSGTTPPTTQPPSSQFSISNLYDSPNRFKTNFVQSPEDNSSTSPTTSPSSVSSTGDVQHENNDVTTSNSGKGANVQQTLGVRASNANPFVYDNHQSTLSLYYTTLVSNWIDSYDLYMTPGHSMLPVNRKSFHALVPHLLKDLIVDNPQSKENNFFLCALLANSATSMGDDSFGRSFFTRARQLAGHLFDSIDYRVGLGFMLLCYYSYVHLEVENCVTYMRLSKNIASYFGDGCHLAKQCIVASAYTARTTEGKVAEFEKLGKGDLLTLGDVVWSKVGMASCLAEANPESAPNHFSTIEEALLLLTPENVNSGQLSIWHWFYIHTHRIFVLSLMGRHQEAHDAADVILAKIENPMWKFFNVPMRVRSLAVVAHVYSASKEPLSTETWNKIGKVYDHMETIVKYPYAFSNLNELMKTIESRRCTEAEMAIDGGLLGPDERDGENHRSGIVENGILSEEDHFDEVADSELLMAHDE</sequence>
<feature type="compositionally biased region" description="Basic residues" evidence="1">
    <location>
        <begin position="64"/>
        <end position="74"/>
    </location>
</feature>
<feature type="compositionally biased region" description="Polar residues" evidence="1">
    <location>
        <begin position="377"/>
        <end position="387"/>
    </location>
</feature>
<feature type="compositionally biased region" description="Low complexity" evidence="1">
    <location>
        <begin position="309"/>
        <end position="328"/>
    </location>
</feature>
<feature type="compositionally biased region" description="Low complexity" evidence="1">
    <location>
        <begin position="89"/>
        <end position="121"/>
    </location>
</feature>
<feature type="region of interest" description="Disordered" evidence="1">
    <location>
        <begin position="64"/>
        <end position="387"/>
    </location>
</feature>
<proteinExistence type="predicted"/>
<accession>A0A7S1KP30</accession>
<protein>
    <recommendedName>
        <fullName evidence="3">Transcription factor domain-containing protein</fullName>
    </recommendedName>
</protein>
<organism evidence="2">
    <name type="scientific">Percolomonas cosmopolitus</name>
    <dbReference type="NCBI Taxonomy" id="63605"/>
    <lineage>
        <taxon>Eukaryota</taxon>
        <taxon>Discoba</taxon>
        <taxon>Heterolobosea</taxon>
        <taxon>Tetramitia</taxon>
        <taxon>Eutetramitia</taxon>
        <taxon>Percolomonadidae</taxon>
        <taxon>Percolomonas</taxon>
    </lineage>
</organism>
<feature type="compositionally biased region" description="Low complexity" evidence="1">
    <location>
        <begin position="354"/>
        <end position="368"/>
    </location>
</feature>
<feature type="compositionally biased region" description="Polar residues" evidence="1">
    <location>
        <begin position="329"/>
        <end position="353"/>
    </location>
</feature>
<evidence type="ECO:0000256" key="1">
    <source>
        <dbReference type="SAM" id="MobiDB-lite"/>
    </source>
</evidence>
<reference evidence="2" key="1">
    <citation type="submission" date="2021-01" db="EMBL/GenBank/DDBJ databases">
        <authorList>
            <person name="Corre E."/>
            <person name="Pelletier E."/>
            <person name="Niang G."/>
            <person name="Scheremetjew M."/>
            <person name="Finn R."/>
            <person name="Kale V."/>
            <person name="Holt S."/>
            <person name="Cochrane G."/>
            <person name="Meng A."/>
            <person name="Brown T."/>
            <person name="Cohen L."/>
        </authorList>
    </citation>
    <scope>NUCLEOTIDE SEQUENCE</scope>
    <source>
        <strain evidence="2">WS</strain>
    </source>
</reference>
<name>A0A7S1KP30_9EUKA</name>
<dbReference type="AlphaFoldDB" id="A0A7S1KP30"/>
<evidence type="ECO:0008006" key="3">
    <source>
        <dbReference type="Google" id="ProtNLM"/>
    </source>
</evidence>
<gene>
    <name evidence="2" type="ORF">PCOS0759_LOCUS3252</name>
</gene>
<dbReference type="EMBL" id="HBGD01003955">
    <property type="protein sequence ID" value="CAD9080012.1"/>
    <property type="molecule type" value="Transcribed_RNA"/>
</dbReference>
<evidence type="ECO:0000313" key="2">
    <source>
        <dbReference type="EMBL" id="CAD9080012.1"/>
    </source>
</evidence>